<keyword evidence="3" id="KW-1185">Reference proteome</keyword>
<organism evidence="2 3">
    <name type="scientific">Portunus trituberculatus</name>
    <name type="common">Swimming crab</name>
    <name type="synonym">Neptunus trituberculatus</name>
    <dbReference type="NCBI Taxonomy" id="210409"/>
    <lineage>
        <taxon>Eukaryota</taxon>
        <taxon>Metazoa</taxon>
        <taxon>Ecdysozoa</taxon>
        <taxon>Arthropoda</taxon>
        <taxon>Crustacea</taxon>
        <taxon>Multicrustacea</taxon>
        <taxon>Malacostraca</taxon>
        <taxon>Eumalacostraca</taxon>
        <taxon>Eucarida</taxon>
        <taxon>Decapoda</taxon>
        <taxon>Pleocyemata</taxon>
        <taxon>Brachyura</taxon>
        <taxon>Eubrachyura</taxon>
        <taxon>Portunoidea</taxon>
        <taxon>Portunidae</taxon>
        <taxon>Portuninae</taxon>
        <taxon>Portunus</taxon>
    </lineage>
</organism>
<dbReference type="Proteomes" id="UP000324222">
    <property type="component" value="Unassembled WGS sequence"/>
</dbReference>
<sequence>MTKILEHSLLFGLLFGTDEGGPSGTEKHSHALPSAALRPVPDPGAATPRPTLSSSHLHKEVSSQNLLIIRHLQLLPLSGFGKEEDPGRARKSQSHSSSLSALNSHHYLPPKPIDHS</sequence>
<feature type="compositionally biased region" description="Low complexity" evidence="1">
    <location>
        <begin position="94"/>
        <end position="107"/>
    </location>
</feature>
<reference evidence="2 3" key="1">
    <citation type="submission" date="2019-05" db="EMBL/GenBank/DDBJ databases">
        <title>Another draft genome of Portunus trituberculatus and its Hox gene families provides insights of decapod evolution.</title>
        <authorList>
            <person name="Jeong J.-H."/>
            <person name="Song I."/>
            <person name="Kim S."/>
            <person name="Choi T."/>
            <person name="Kim D."/>
            <person name="Ryu S."/>
            <person name="Kim W."/>
        </authorList>
    </citation>
    <scope>NUCLEOTIDE SEQUENCE [LARGE SCALE GENOMIC DNA]</scope>
    <source>
        <tissue evidence="2">Muscle</tissue>
    </source>
</reference>
<feature type="region of interest" description="Disordered" evidence="1">
    <location>
        <begin position="79"/>
        <end position="116"/>
    </location>
</feature>
<dbReference type="EMBL" id="VSRR010001205">
    <property type="protein sequence ID" value="MPC23432.1"/>
    <property type="molecule type" value="Genomic_DNA"/>
</dbReference>
<dbReference type="AlphaFoldDB" id="A0A5B7DP78"/>
<proteinExistence type="predicted"/>
<evidence type="ECO:0000313" key="3">
    <source>
        <dbReference type="Proteomes" id="UP000324222"/>
    </source>
</evidence>
<accession>A0A5B7DP78</accession>
<comment type="caution">
    <text evidence="2">The sequence shown here is derived from an EMBL/GenBank/DDBJ whole genome shotgun (WGS) entry which is preliminary data.</text>
</comment>
<gene>
    <name evidence="2" type="ORF">E2C01_016479</name>
</gene>
<evidence type="ECO:0000313" key="2">
    <source>
        <dbReference type="EMBL" id="MPC23432.1"/>
    </source>
</evidence>
<protein>
    <submittedName>
        <fullName evidence="2">Uncharacterized protein</fullName>
    </submittedName>
</protein>
<evidence type="ECO:0000256" key="1">
    <source>
        <dbReference type="SAM" id="MobiDB-lite"/>
    </source>
</evidence>
<feature type="region of interest" description="Disordered" evidence="1">
    <location>
        <begin position="16"/>
        <end position="58"/>
    </location>
</feature>
<name>A0A5B7DP78_PORTR</name>